<keyword evidence="1" id="KW-0677">Repeat</keyword>
<feature type="compositionally biased region" description="Polar residues" evidence="4">
    <location>
        <begin position="34"/>
        <end position="49"/>
    </location>
</feature>
<dbReference type="PROSITE" id="PS50088">
    <property type="entry name" value="ANK_REPEAT"/>
    <property type="match status" value="3"/>
</dbReference>
<dbReference type="GeneID" id="9226789"/>
<dbReference type="Pfam" id="PF12796">
    <property type="entry name" value="Ank_2"/>
    <property type="match status" value="1"/>
</dbReference>
<dbReference type="InterPro" id="IPR051165">
    <property type="entry name" value="Multifunctional_ANK_Repeat"/>
</dbReference>
<feature type="repeat" description="ANK" evidence="3">
    <location>
        <begin position="138"/>
        <end position="170"/>
    </location>
</feature>
<dbReference type="EMBL" id="DS995707">
    <property type="protein sequence ID" value="EEQ34807.1"/>
    <property type="molecule type" value="Genomic_DNA"/>
</dbReference>
<keyword evidence="6" id="KW-1185">Reference proteome</keyword>
<feature type="region of interest" description="Disordered" evidence="4">
    <location>
        <begin position="27"/>
        <end position="50"/>
    </location>
</feature>
<gene>
    <name evidence="5" type="ORF">MCYG_07626</name>
</gene>
<dbReference type="SUPFAM" id="SSF48403">
    <property type="entry name" value="Ankyrin repeat"/>
    <property type="match status" value="1"/>
</dbReference>
<keyword evidence="2 3" id="KW-0040">ANK repeat</keyword>
<evidence type="ECO:0000313" key="5">
    <source>
        <dbReference type="EMBL" id="EEQ34807.1"/>
    </source>
</evidence>
<evidence type="ECO:0000256" key="3">
    <source>
        <dbReference type="PROSITE-ProRule" id="PRU00023"/>
    </source>
</evidence>
<evidence type="ECO:0000313" key="6">
    <source>
        <dbReference type="Proteomes" id="UP000002035"/>
    </source>
</evidence>
<dbReference type="OrthoDB" id="4178675at2759"/>
<reference evidence="6" key="1">
    <citation type="journal article" date="2012" name="MBio">
        <title>Comparative genome analysis of Trichophyton rubrum and related dermatophytes reveals candidate genes involved in infection.</title>
        <authorList>
            <person name="Martinez D.A."/>
            <person name="Oliver B.G."/>
            <person name="Graeser Y."/>
            <person name="Goldberg J.M."/>
            <person name="Li W."/>
            <person name="Martinez-Rossi N.M."/>
            <person name="Monod M."/>
            <person name="Shelest E."/>
            <person name="Barton R.C."/>
            <person name="Birch E."/>
            <person name="Brakhage A.A."/>
            <person name="Chen Z."/>
            <person name="Gurr S.J."/>
            <person name="Heiman D."/>
            <person name="Heitman J."/>
            <person name="Kosti I."/>
            <person name="Rossi A."/>
            <person name="Saif S."/>
            <person name="Samalova M."/>
            <person name="Saunders C.W."/>
            <person name="Shea T."/>
            <person name="Summerbell R.C."/>
            <person name="Xu J."/>
            <person name="Young S."/>
            <person name="Zeng Q."/>
            <person name="Birren B.W."/>
            <person name="Cuomo C.A."/>
            <person name="White T.C."/>
        </authorList>
    </citation>
    <scope>NUCLEOTIDE SEQUENCE [LARGE SCALE GENOMIC DNA]</scope>
    <source>
        <strain evidence="6">ATCC MYA-4605 / CBS 113480</strain>
    </source>
</reference>
<proteinExistence type="predicted"/>
<dbReference type="eggNOG" id="KOG0192">
    <property type="taxonomic scope" value="Eukaryota"/>
</dbReference>
<dbReference type="HOGENOM" id="CLU_1170422_0_0_1"/>
<dbReference type="InterPro" id="IPR002110">
    <property type="entry name" value="Ankyrin_rpt"/>
</dbReference>
<organism evidence="5 6">
    <name type="scientific">Arthroderma otae (strain ATCC MYA-4605 / CBS 113480)</name>
    <name type="common">Microsporum canis</name>
    <dbReference type="NCBI Taxonomy" id="554155"/>
    <lineage>
        <taxon>Eukaryota</taxon>
        <taxon>Fungi</taxon>
        <taxon>Dikarya</taxon>
        <taxon>Ascomycota</taxon>
        <taxon>Pezizomycotina</taxon>
        <taxon>Eurotiomycetes</taxon>
        <taxon>Eurotiomycetidae</taxon>
        <taxon>Onygenales</taxon>
        <taxon>Arthrodermataceae</taxon>
        <taxon>Microsporum</taxon>
    </lineage>
</organism>
<evidence type="ECO:0000256" key="4">
    <source>
        <dbReference type="SAM" id="MobiDB-lite"/>
    </source>
</evidence>
<dbReference type="InterPro" id="IPR036770">
    <property type="entry name" value="Ankyrin_rpt-contain_sf"/>
</dbReference>
<dbReference type="PANTHER" id="PTHR24123">
    <property type="entry name" value="ANKYRIN REPEAT-CONTAINING"/>
    <property type="match status" value="1"/>
</dbReference>
<evidence type="ECO:0000256" key="1">
    <source>
        <dbReference type="ARBA" id="ARBA00022737"/>
    </source>
</evidence>
<dbReference type="PANTHER" id="PTHR24123:SF33">
    <property type="entry name" value="PROTEIN HOS4"/>
    <property type="match status" value="1"/>
</dbReference>
<sequence>MRGKLVKERLEELDRLKCELYGLETRQNHGDGQATPSSSADNRSISSLMPTPPDNFLQMIDIQAVLPPTPRSGGPISPFSVGDAQDSTEDPARLSCGEIPLPNLQPKNLQSDAVEFSLDDFSIPEARPSANRNPHQSHSRSLLHHAVILNDEKMISVLLEHGADVRSLDGGRRTPLHLAALLGHEKAARLLLQHGAAVTISSADEAGLNPIHLAIQNRHASIVGILAEFGADVNLQF</sequence>
<name>C5FWW7_ARTOC</name>
<dbReference type="PRINTS" id="PR01415">
    <property type="entry name" value="ANKYRIN"/>
</dbReference>
<dbReference type="SMART" id="SM00248">
    <property type="entry name" value="ANK"/>
    <property type="match status" value="3"/>
</dbReference>
<dbReference type="PROSITE" id="PS50297">
    <property type="entry name" value="ANK_REP_REGION"/>
    <property type="match status" value="3"/>
</dbReference>
<feature type="region of interest" description="Disordered" evidence="4">
    <location>
        <begin position="67"/>
        <end position="104"/>
    </location>
</feature>
<dbReference type="Gene3D" id="1.25.40.20">
    <property type="entry name" value="Ankyrin repeat-containing domain"/>
    <property type="match status" value="1"/>
</dbReference>
<feature type="repeat" description="ANK" evidence="3">
    <location>
        <begin position="171"/>
        <end position="203"/>
    </location>
</feature>
<dbReference type="VEuPathDB" id="FungiDB:MCYG_07626"/>
<protein>
    <submittedName>
        <fullName evidence="5">Uncharacterized protein</fullName>
    </submittedName>
</protein>
<dbReference type="Proteomes" id="UP000002035">
    <property type="component" value="Unassembled WGS sequence"/>
</dbReference>
<evidence type="ECO:0000256" key="2">
    <source>
        <dbReference type="ARBA" id="ARBA00023043"/>
    </source>
</evidence>
<dbReference type="STRING" id="554155.C5FWW7"/>
<accession>C5FWW7</accession>
<dbReference type="RefSeq" id="XP_002843843.1">
    <property type="nucleotide sequence ID" value="XM_002843797.1"/>
</dbReference>
<dbReference type="AlphaFoldDB" id="C5FWW7"/>
<feature type="repeat" description="ANK" evidence="3">
    <location>
        <begin position="206"/>
        <end position="237"/>
    </location>
</feature>